<dbReference type="EMBL" id="PCTR01000105">
    <property type="protein sequence ID" value="PIP85608.1"/>
    <property type="molecule type" value="Genomic_DNA"/>
</dbReference>
<accession>A0A2H0DUS4</accession>
<protein>
    <submittedName>
        <fullName evidence="2">Uncharacterized protein</fullName>
    </submittedName>
</protein>
<organism evidence="2 3">
    <name type="scientific">Candidatus Collierbacteria bacterium CG22_combo_CG10-13_8_21_14_all_43_12</name>
    <dbReference type="NCBI Taxonomy" id="1974537"/>
    <lineage>
        <taxon>Bacteria</taxon>
        <taxon>Candidatus Collieribacteriota</taxon>
    </lineage>
</organism>
<evidence type="ECO:0000256" key="1">
    <source>
        <dbReference type="SAM" id="SignalP"/>
    </source>
</evidence>
<evidence type="ECO:0000313" key="2">
    <source>
        <dbReference type="EMBL" id="PIP85608.1"/>
    </source>
</evidence>
<reference evidence="2 3" key="1">
    <citation type="submission" date="2017-09" db="EMBL/GenBank/DDBJ databases">
        <title>Depth-based differentiation of microbial function through sediment-hosted aquifers and enrichment of novel symbionts in the deep terrestrial subsurface.</title>
        <authorList>
            <person name="Probst A.J."/>
            <person name="Ladd B."/>
            <person name="Jarett J.K."/>
            <person name="Geller-Mcgrath D.E."/>
            <person name="Sieber C.M."/>
            <person name="Emerson J.B."/>
            <person name="Anantharaman K."/>
            <person name="Thomas B.C."/>
            <person name="Malmstrom R."/>
            <person name="Stieglmeier M."/>
            <person name="Klingl A."/>
            <person name="Woyke T."/>
            <person name="Ryan C.M."/>
            <person name="Banfield J.F."/>
        </authorList>
    </citation>
    <scope>NUCLEOTIDE SEQUENCE [LARGE SCALE GENOMIC DNA]</scope>
    <source>
        <strain evidence="2">CG22_combo_CG10-13_8_21_14_all_43_12</strain>
    </source>
</reference>
<dbReference type="AlphaFoldDB" id="A0A2H0DUS4"/>
<proteinExistence type="predicted"/>
<sequence>MKKLFLLVVLALTLSACGPTPAAEPVPTQPPTVLVYPRVSYSLRGPIEPAIMLPKPDSERLITGRFDNVKMDCENGVLEVNDRVLILLDSVQWLAVEHPVEDIIDPPGTSSYSWLYLIGSGLGIFSDFQKENAIEFASGSMTVGPCGLLVVNGWLYEDVDNYHKLMQPEEIEAVERRHNQASLEGEFLVNPKNLLYWNEISMPTVAYSGNEWATTTIDWNFMVAKYSSDIFHHPQYPNPITCNGESQPAWSSVVSVDAWKIQYDDSQQVGSGWRGSSDRMTVVPMWGKSYPPQYTTTILGNGFASDYSYVLLSIPEGCINSIK</sequence>
<gene>
    <name evidence="2" type="ORF">COW83_03370</name>
</gene>
<dbReference type="Proteomes" id="UP000231136">
    <property type="component" value="Unassembled WGS sequence"/>
</dbReference>
<name>A0A2H0DUS4_9BACT</name>
<comment type="caution">
    <text evidence="2">The sequence shown here is derived from an EMBL/GenBank/DDBJ whole genome shotgun (WGS) entry which is preliminary data.</text>
</comment>
<evidence type="ECO:0000313" key="3">
    <source>
        <dbReference type="Proteomes" id="UP000231136"/>
    </source>
</evidence>
<feature type="signal peptide" evidence="1">
    <location>
        <begin position="1"/>
        <end position="22"/>
    </location>
</feature>
<dbReference type="PROSITE" id="PS51257">
    <property type="entry name" value="PROKAR_LIPOPROTEIN"/>
    <property type="match status" value="1"/>
</dbReference>
<keyword evidence="1" id="KW-0732">Signal</keyword>
<feature type="chain" id="PRO_5013963918" evidence="1">
    <location>
        <begin position="23"/>
        <end position="323"/>
    </location>
</feature>